<reference evidence="1 2" key="1">
    <citation type="journal article" date="2014" name="Int. J. Syst. Evol. Microbiol.">
        <title>Complete genome sequence of Corynebacterium casei LMG S-19264T (=DSM 44701T), isolated from a smear-ripened cheese.</title>
        <authorList>
            <consortium name="US DOE Joint Genome Institute (JGI-PGF)"/>
            <person name="Walter F."/>
            <person name="Albersmeier A."/>
            <person name="Kalinowski J."/>
            <person name="Ruckert C."/>
        </authorList>
    </citation>
    <scope>NUCLEOTIDE SEQUENCE [LARGE SCALE GENOMIC DNA]</scope>
    <source>
        <strain evidence="1 2">NBRC 112289</strain>
    </source>
</reference>
<proteinExistence type="predicted"/>
<dbReference type="RefSeq" id="WP_284232866.1">
    <property type="nucleotide sequence ID" value="NZ_BSUL01000001.1"/>
</dbReference>
<accession>A0AA37UHN6</accession>
<dbReference type="Proteomes" id="UP001157160">
    <property type="component" value="Unassembled WGS sequence"/>
</dbReference>
<organism evidence="1 2">
    <name type="scientific">Arenivirga flava</name>
    <dbReference type="NCBI Taxonomy" id="1930060"/>
    <lineage>
        <taxon>Bacteria</taxon>
        <taxon>Bacillati</taxon>
        <taxon>Actinomycetota</taxon>
        <taxon>Actinomycetes</taxon>
        <taxon>Micrococcales</taxon>
        <taxon>Microbacteriaceae</taxon>
        <taxon>Arenivirga</taxon>
    </lineage>
</organism>
<evidence type="ECO:0000313" key="1">
    <source>
        <dbReference type="EMBL" id="GMA29093.1"/>
    </source>
</evidence>
<comment type="caution">
    <text evidence="1">The sequence shown here is derived from an EMBL/GenBank/DDBJ whole genome shotgun (WGS) entry which is preliminary data.</text>
</comment>
<gene>
    <name evidence="1" type="ORF">GCM10025874_23460</name>
</gene>
<keyword evidence="2" id="KW-1185">Reference proteome</keyword>
<name>A0AA37UHN6_9MICO</name>
<sequence length="52" mass="5197">MSGVAVVPPGTGYTVQRSLLHRAGVRERVPGVRLTPVLAGAGSRAAASADAL</sequence>
<dbReference type="AlphaFoldDB" id="A0AA37UHN6"/>
<evidence type="ECO:0000313" key="2">
    <source>
        <dbReference type="Proteomes" id="UP001157160"/>
    </source>
</evidence>
<protein>
    <submittedName>
        <fullName evidence="1">Uncharacterized protein</fullName>
    </submittedName>
</protein>
<dbReference type="EMBL" id="BSUL01000001">
    <property type="protein sequence ID" value="GMA29093.1"/>
    <property type="molecule type" value="Genomic_DNA"/>
</dbReference>